<proteinExistence type="predicted"/>
<dbReference type="InterPro" id="IPR044730">
    <property type="entry name" value="RNase_H-like_dom_plant"/>
</dbReference>
<organism evidence="2 3">
    <name type="scientific">Hibiscus syriacus</name>
    <name type="common">Rose of Sharon</name>
    <dbReference type="NCBI Taxonomy" id="106335"/>
    <lineage>
        <taxon>Eukaryota</taxon>
        <taxon>Viridiplantae</taxon>
        <taxon>Streptophyta</taxon>
        <taxon>Embryophyta</taxon>
        <taxon>Tracheophyta</taxon>
        <taxon>Spermatophyta</taxon>
        <taxon>Magnoliopsida</taxon>
        <taxon>eudicotyledons</taxon>
        <taxon>Gunneridae</taxon>
        <taxon>Pentapetalae</taxon>
        <taxon>rosids</taxon>
        <taxon>malvids</taxon>
        <taxon>Malvales</taxon>
        <taxon>Malvaceae</taxon>
        <taxon>Malvoideae</taxon>
        <taxon>Hibiscus</taxon>
    </lineage>
</organism>
<dbReference type="InterPro" id="IPR053151">
    <property type="entry name" value="RNase_H-like"/>
</dbReference>
<comment type="caution">
    <text evidence="2">The sequence shown here is derived from an EMBL/GenBank/DDBJ whole genome shotgun (WGS) entry which is preliminary data.</text>
</comment>
<dbReference type="InterPro" id="IPR036397">
    <property type="entry name" value="RNaseH_sf"/>
</dbReference>
<sequence>MLPLGPRSFMPDRGSLPNLPVDSLGTFIGYHREYGCCSVLNAELWGLLDGLRLAWDYGIRRILIEMDNVEAIKLITNPSPSNNSTILMPSLAMVSRWDQASRIGKHRIRSWKLSLPAGLERNL</sequence>
<dbReference type="Gene3D" id="3.30.420.10">
    <property type="entry name" value="Ribonuclease H-like superfamily/Ribonuclease H"/>
    <property type="match status" value="1"/>
</dbReference>
<dbReference type="InterPro" id="IPR012337">
    <property type="entry name" value="RNaseH-like_sf"/>
</dbReference>
<dbReference type="PANTHER" id="PTHR47723">
    <property type="entry name" value="OS05G0353850 PROTEIN"/>
    <property type="match status" value="1"/>
</dbReference>
<dbReference type="PANTHER" id="PTHR47723:SF19">
    <property type="entry name" value="POLYNUCLEOTIDYL TRANSFERASE, RIBONUCLEASE H-LIKE SUPERFAMILY PROTEIN"/>
    <property type="match status" value="1"/>
</dbReference>
<dbReference type="Proteomes" id="UP000436088">
    <property type="component" value="Unassembled WGS sequence"/>
</dbReference>
<dbReference type="GO" id="GO:0003676">
    <property type="term" value="F:nucleic acid binding"/>
    <property type="evidence" value="ECO:0007669"/>
    <property type="project" value="InterPro"/>
</dbReference>
<dbReference type="EMBL" id="VEPZ02001253">
    <property type="protein sequence ID" value="KAE8684046.1"/>
    <property type="molecule type" value="Genomic_DNA"/>
</dbReference>
<gene>
    <name evidence="2" type="ORF">F3Y22_tig00111157pilonHSYRG00040</name>
</gene>
<dbReference type="InterPro" id="IPR002156">
    <property type="entry name" value="RNaseH_domain"/>
</dbReference>
<dbReference type="Pfam" id="PF13456">
    <property type="entry name" value="RVT_3"/>
    <property type="match status" value="1"/>
</dbReference>
<protein>
    <recommendedName>
        <fullName evidence="1">RNase H type-1 domain-containing protein</fullName>
    </recommendedName>
</protein>
<dbReference type="SUPFAM" id="SSF53098">
    <property type="entry name" value="Ribonuclease H-like"/>
    <property type="match status" value="1"/>
</dbReference>
<dbReference type="GO" id="GO:0004523">
    <property type="term" value="F:RNA-DNA hybrid ribonuclease activity"/>
    <property type="evidence" value="ECO:0007669"/>
    <property type="project" value="InterPro"/>
</dbReference>
<evidence type="ECO:0000313" key="3">
    <source>
        <dbReference type="Proteomes" id="UP000436088"/>
    </source>
</evidence>
<accession>A0A6A2YXD3</accession>
<reference evidence="2" key="1">
    <citation type="submission" date="2019-09" db="EMBL/GenBank/DDBJ databases">
        <title>Draft genome information of white flower Hibiscus syriacus.</title>
        <authorList>
            <person name="Kim Y.-M."/>
        </authorList>
    </citation>
    <scope>NUCLEOTIDE SEQUENCE [LARGE SCALE GENOMIC DNA]</scope>
    <source>
        <strain evidence="2">YM2019G1</strain>
    </source>
</reference>
<name>A0A6A2YXD3_HIBSY</name>
<feature type="domain" description="RNase H type-1" evidence="1">
    <location>
        <begin position="35"/>
        <end position="85"/>
    </location>
</feature>
<evidence type="ECO:0000313" key="2">
    <source>
        <dbReference type="EMBL" id="KAE8684046.1"/>
    </source>
</evidence>
<evidence type="ECO:0000259" key="1">
    <source>
        <dbReference type="Pfam" id="PF13456"/>
    </source>
</evidence>
<dbReference type="AlphaFoldDB" id="A0A6A2YXD3"/>
<keyword evidence="3" id="KW-1185">Reference proteome</keyword>
<dbReference type="CDD" id="cd06222">
    <property type="entry name" value="RNase_H_like"/>
    <property type="match status" value="1"/>
</dbReference>